<name>A0A0L8GML0_OCTBM</name>
<evidence type="ECO:0000313" key="1">
    <source>
        <dbReference type="EMBL" id="KOF78271.1"/>
    </source>
</evidence>
<protein>
    <submittedName>
        <fullName evidence="1">Uncharacterized protein</fullName>
    </submittedName>
</protein>
<sequence length="65" mass="7697">MKKGKFSKETRIWVGRTGQFKDFFWKSNKLYIHNNISFKTAISQDFLNFFPPSSITQFAQFKLVA</sequence>
<dbReference type="AlphaFoldDB" id="A0A0L8GML0"/>
<proteinExistence type="predicted"/>
<reference evidence="1" key="1">
    <citation type="submission" date="2015-07" db="EMBL/GenBank/DDBJ databases">
        <title>MeaNS - Measles Nucleotide Surveillance Program.</title>
        <authorList>
            <person name="Tran T."/>
            <person name="Druce J."/>
        </authorList>
    </citation>
    <scope>NUCLEOTIDE SEQUENCE</scope>
    <source>
        <strain evidence="1">UCB-OBI-ISO-001</strain>
        <tissue evidence="1">Gonad</tissue>
    </source>
</reference>
<gene>
    <name evidence="1" type="ORF">OCBIM_22031018mg</name>
</gene>
<dbReference type="EMBL" id="KQ421144">
    <property type="protein sequence ID" value="KOF78271.1"/>
    <property type="molecule type" value="Genomic_DNA"/>
</dbReference>
<organism evidence="1">
    <name type="scientific">Octopus bimaculoides</name>
    <name type="common">California two-spotted octopus</name>
    <dbReference type="NCBI Taxonomy" id="37653"/>
    <lineage>
        <taxon>Eukaryota</taxon>
        <taxon>Metazoa</taxon>
        <taxon>Spiralia</taxon>
        <taxon>Lophotrochozoa</taxon>
        <taxon>Mollusca</taxon>
        <taxon>Cephalopoda</taxon>
        <taxon>Coleoidea</taxon>
        <taxon>Octopodiformes</taxon>
        <taxon>Octopoda</taxon>
        <taxon>Incirrata</taxon>
        <taxon>Octopodidae</taxon>
        <taxon>Octopus</taxon>
    </lineage>
</organism>
<accession>A0A0L8GML0</accession>